<keyword evidence="4 9" id="KW-0812">Transmembrane</keyword>
<dbReference type="Proteomes" id="UP000198372">
    <property type="component" value="Unassembled WGS sequence"/>
</dbReference>
<evidence type="ECO:0000256" key="10">
    <source>
        <dbReference type="RuleBase" id="RU000488"/>
    </source>
</evidence>
<evidence type="ECO:0000256" key="7">
    <source>
        <dbReference type="ARBA" id="ARBA00023128"/>
    </source>
</evidence>
<name>A0A238EZU4_9BASI</name>
<dbReference type="SUPFAM" id="SSF103506">
    <property type="entry name" value="Mitochondrial carrier"/>
    <property type="match status" value="2"/>
</dbReference>
<dbReference type="PANTHER" id="PTHR45624">
    <property type="entry name" value="MITOCHONDRIAL BASIC AMINO ACIDS TRANSPORTER-RELATED"/>
    <property type="match status" value="1"/>
</dbReference>
<evidence type="ECO:0000256" key="3">
    <source>
        <dbReference type="ARBA" id="ARBA00022448"/>
    </source>
</evidence>
<protein>
    <submittedName>
        <fullName evidence="12">BQ2448_5001 protein</fullName>
    </submittedName>
</protein>
<keyword evidence="7" id="KW-0496">Mitochondrion</keyword>
<evidence type="ECO:0000256" key="1">
    <source>
        <dbReference type="ARBA" id="ARBA00004225"/>
    </source>
</evidence>
<dbReference type="AlphaFoldDB" id="A0A238EZU4"/>
<evidence type="ECO:0000256" key="11">
    <source>
        <dbReference type="SAM" id="MobiDB-lite"/>
    </source>
</evidence>
<organism evidence="12 13">
    <name type="scientific">Microbotryum intermedium</name>
    <dbReference type="NCBI Taxonomy" id="269621"/>
    <lineage>
        <taxon>Eukaryota</taxon>
        <taxon>Fungi</taxon>
        <taxon>Dikarya</taxon>
        <taxon>Basidiomycota</taxon>
        <taxon>Pucciniomycotina</taxon>
        <taxon>Microbotryomycetes</taxon>
        <taxon>Microbotryales</taxon>
        <taxon>Microbotryaceae</taxon>
        <taxon>Microbotryum</taxon>
    </lineage>
</organism>
<evidence type="ECO:0000256" key="2">
    <source>
        <dbReference type="ARBA" id="ARBA00006375"/>
    </source>
</evidence>
<dbReference type="PROSITE" id="PS50920">
    <property type="entry name" value="SOLCAR"/>
    <property type="match status" value="2"/>
</dbReference>
<dbReference type="Gene3D" id="1.50.40.10">
    <property type="entry name" value="Mitochondrial carrier domain"/>
    <property type="match status" value="2"/>
</dbReference>
<dbReference type="InterPro" id="IPR018108">
    <property type="entry name" value="MCP_transmembrane"/>
</dbReference>
<feature type="region of interest" description="Disordered" evidence="11">
    <location>
        <begin position="1"/>
        <end position="25"/>
    </location>
</feature>
<evidence type="ECO:0000256" key="8">
    <source>
        <dbReference type="ARBA" id="ARBA00023136"/>
    </source>
</evidence>
<evidence type="ECO:0000256" key="5">
    <source>
        <dbReference type="ARBA" id="ARBA00022737"/>
    </source>
</evidence>
<proteinExistence type="inferred from homology"/>
<reference evidence="13" key="1">
    <citation type="submission" date="2016-09" db="EMBL/GenBank/DDBJ databases">
        <authorList>
            <person name="Jeantristanb JTB J.-T."/>
            <person name="Ricardo R."/>
        </authorList>
    </citation>
    <scope>NUCLEOTIDE SEQUENCE [LARGE SCALE GENOMIC DNA]</scope>
</reference>
<gene>
    <name evidence="12" type="ORF">BQ2448_5001</name>
</gene>
<evidence type="ECO:0000256" key="6">
    <source>
        <dbReference type="ARBA" id="ARBA00022989"/>
    </source>
</evidence>
<comment type="similarity">
    <text evidence="2 10">Belongs to the mitochondrial carrier (TC 2.A.29) family.</text>
</comment>
<keyword evidence="8 9" id="KW-0472">Membrane</keyword>
<keyword evidence="3 10" id="KW-0813">Transport</keyword>
<evidence type="ECO:0000256" key="4">
    <source>
        <dbReference type="ARBA" id="ARBA00022692"/>
    </source>
</evidence>
<dbReference type="EMBL" id="FMSP01000002">
    <property type="protein sequence ID" value="SCV67390.1"/>
    <property type="molecule type" value="Genomic_DNA"/>
</dbReference>
<feature type="repeat" description="Solcar" evidence="9">
    <location>
        <begin position="294"/>
        <end position="394"/>
    </location>
</feature>
<evidence type="ECO:0000313" key="13">
    <source>
        <dbReference type="Proteomes" id="UP000198372"/>
    </source>
</evidence>
<dbReference type="Pfam" id="PF00153">
    <property type="entry name" value="Mito_carr"/>
    <property type="match status" value="3"/>
</dbReference>
<dbReference type="InterPro" id="IPR023395">
    <property type="entry name" value="MCP_dom_sf"/>
</dbReference>
<keyword evidence="6" id="KW-1133">Transmembrane helix</keyword>
<dbReference type="GO" id="GO:0022857">
    <property type="term" value="F:transmembrane transporter activity"/>
    <property type="evidence" value="ECO:0007669"/>
    <property type="project" value="TreeGrafter"/>
</dbReference>
<sequence length="396" mass="42589">MGPSHDGAPLPLPLPTSSTTATTTTTTTIDPRLEFLAGTVAGVASLLTGQPFDTIKVRLQCQDRQHKTYQNAVHGLFKIVREEKVRQRGATGWSLSSWVGSFADLDAILPSGGSCAYALHQCILQPQHTHTNAIQSSFPCPLQQLGVAAINACVFSSYGLAQRLLPPLFQTSPPTTSPNLLIVLLSGSASGLVTSIVTTPIERLKILQQSAPTRGQEPSLIELVKKLGGGRGLYRGWFATCWRDLGYGPYFFIYEAVIRSGIGSGRGGGGGGERMGDVERGRVGEEEGREVGTTTVLLAGGMAGIAGWGSTVWTRIRFTMDVVKTRIQASEPYILDTETRKLQPHPYRTISSTIRNSYQAEGGKVFFVGLGPTLVRSVPVNMVCFFVFEAVVAAFR</sequence>
<dbReference type="GO" id="GO:0031966">
    <property type="term" value="C:mitochondrial membrane"/>
    <property type="evidence" value="ECO:0007669"/>
    <property type="project" value="UniProtKB-SubCell"/>
</dbReference>
<dbReference type="OrthoDB" id="14252at2759"/>
<dbReference type="PANTHER" id="PTHR45624:SF10">
    <property type="entry name" value="SLC (SOLUTE CARRIER) HOMOLOG"/>
    <property type="match status" value="1"/>
</dbReference>
<feature type="compositionally biased region" description="Low complexity" evidence="11">
    <location>
        <begin position="15"/>
        <end position="25"/>
    </location>
</feature>
<feature type="repeat" description="Solcar" evidence="9">
    <location>
        <begin position="178"/>
        <end position="261"/>
    </location>
</feature>
<dbReference type="InterPro" id="IPR050567">
    <property type="entry name" value="Mitochondrial_Carrier"/>
</dbReference>
<keyword evidence="5" id="KW-0677">Repeat</keyword>
<evidence type="ECO:0000313" key="12">
    <source>
        <dbReference type="EMBL" id="SCV67390.1"/>
    </source>
</evidence>
<keyword evidence="13" id="KW-1185">Reference proteome</keyword>
<evidence type="ECO:0000256" key="9">
    <source>
        <dbReference type="PROSITE-ProRule" id="PRU00282"/>
    </source>
</evidence>
<accession>A0A238EZU4</accession>
<comment type="subcellular location">
    <subcellularLocation>
        <location evidence="1">Mitochondrion membrane</location>
        <topology evidence="1">Multi-pass membrane protein</topology>
    </subcellularLocation>
</comment>